<accession>A0A5E4WTG6</accession>
<reference evidence="1 2" key="1">
    <citation type="submission" date="2019-08" db="EMBL/GenBank/DDBJ databases">
        <authorList>
            <person name="Peeters C."/>
        </authorList>
    </citation>
    <scope>NUCLEOTIDE SEQUENCE [LARGE SCALE GENOMIC DNA]</scope>
    <source>
        <strain evidence="1 2">LMG 31111</strain>
    </source>
</reference>
<organism evidence="1 2">
    <name type="scientific">Pandoraea communis</name>
    <dbReference type="NCBI Taxonomy" id="2508297"/>
    <lineage>
        <taxon>Bacteria</taxon>
        <taxon>Pseudomonadati</taxon>
        <taxon>Pseudomonadota</taxon>
        <taxon>Betaproteobacteria</taxon>
        <taxon>Burkholderiales</taxon>
        <taxon>Burkholderiaceae</taxon>
        <taxon>Pandoraea</taxon>
    </lineage>
</organism>
<sequence length="73" mass="8010">MSSLHPLIALFENRAEVLDATGQATHADDAIVKLASWMELAKTRLTEDDMAVLADIGAILYRDSLKRRMGGKP</sequence>
<protein>
    <submittedName>
        <fullName evidence="1">Uncharacterized protein</fullName>
    </submittedName>
</protein>
<dbReference type="Proteomes" id="UP000383971">
    <property type="component" value="Unassembled WGS sequence"/>
</dbReference>
<keyword evidence="2" id="KW-1185">Reference proteome</keyword>
<dbReference type="EMBL" id="CABPSE010000012">
    <property type="protein sequence ID" value="VVE27523.1"/>
    <property type="molecule type" value="Genomic_DNA"/>
</dbReference>
<proteinExistence type="predicted"/>
<dbReference type="RefSeq" id="WP_150585996.1">
    <property type="nucleotide sequence ID" value="NZ_CABPSE010000012.1"/>
</dbReference>
<dbReference type="AlphaFoldDB" id="A0A5E4WTG6"/>
<gene>
    <name evidence="1" type="ORF">PCO31111_03480</name>
</gene>
<name>A0A5E4WTG6_9BURK</name>
<evidence type="ECO:0000313" key="1">
    <source>
        <dbReference type="EMBL" id="VVE27523.1"/>
    </source>
</evidence>
<evidence type="ECO:0000313" key="2">
    <source>
        <dbReference type="Proteomes" id="UP000383971"/>
    </source>
</evidence>